<evidence type="ECO:0000256" key="1">
    <source>
        <dbReference type="SAM" id="Phobius"/>
    </source>
</evidence>
<evidence type="ECO:0008006" key="4">
    <source>
        <dbReference type="Google" id="ProtNLM"/>
    </source>
</evidence>
<dbReference type="AlphaFoldDB" id="A0A2S5R8Q0"/>
<keyword evidence="1" id="KW-0472">Membrane</keyword>
<dbReference type="Proteomes" id="UP000239425">
    <property type="component" value="Unassembled WGS sequence"/>
</dbReference>
<dbReference type="EMBL" id="PHHC01000083">
    <property type="protein sequence ID" value="PPE03704.1"/>
    <property type="molecule type" value="Genomic_DNA"/>
</dbReference>
<evidence type="ECO:0000313" key="3">
    <source>
        <dbReference type="Proteomes" id="UP000239425"/>
    </source>
</evidence>
<comment type="caution">
    <text evidence="2">The sequence shown here is derived from an EMBL/GenBank/DDBJ whole genome shotgun (WGS) entry which is preliminary data.</text>
</comment>
<evidence type="ECO:0000313" key="2">
    <source>
        <dbReference type="EMBL" id="PPE03704.1"/>
    </source>
</evidence>
<keyword evidence="1" id="KW-1133">Transmembrane helix</keyword>
<feature type="transmembrane region" description="Helical" evidence="1">
    <location>
        <begin position="32"/>
        <end position="50"/>
    </location>
</feature>
<accession>A0A2S5R8Q0</accession>
<proteinExistence type="predicted"/>
<name>A0A2S5R8Q0_9PROT</name>
<reference evidence="2 3" key="1">
    <citation type="submission" date="2017-11" db="EMBL/GenBank/DDBJ databases">
        <title>Comparative genomic analysis of Holospora spp., intranuclear symbionts of paramecia.</title>
        <authorList>
            <person name="Garushyants S.K."/>
            <person name="Beliavskaya A."/>
            <person name="Malko D.B."/>
            <person name="Logacheva M.D."/>
            <person name="Rautian M.S."/>
            <person name="Gelfand M.S."/>
        </authorList>
    </citation>
    <scope>NUCLEOTIDE SEQUENCE [LARGE SCALE GENOMIC DNA]</scope>
    <source>
        <strain evidence="3">02AZ16</strain>
    </source>
</reference>
<protein>
    <recommendedName>
        <fullName evidence="4">Transposase DDE domain-containing protein</fullName>
    </recommendedName>
</protein>
<keyword evidence="1" id="KW-0812">Transmembrane</keyword>
<keyword evidence="3" id="KW-1185">Reference proteome</keyword>
<gene>
    <name evidence="2" type="ORF">HCUR_00843</name>
</gene>
<organism evidence="2 3">
    <name type="scientific">Holospora curviuscula</name>
    <dbReference type="NCBI Taxonomy" id="1082868"/>
    <lineage>
        <taxon>Bacteria</taxon>
        <taxon>Pseudomonadati</taxon>
        <taxon>Pseudomonadota</taxon>
        <taxon>Alphaproteobacteria</taxon>
        <taxon>Holosporales</taxon>
        <taxon>Holosporaceae</taxon>
        <taxon>Holospora</taxon>
    </lineage>
</organism>
<sequence>MRKNPREFDADLYTERTLVERMFNKLKYFRRFVPRYETLVHAFFLSFILLHHS</sequence>